<name>I3ZI55_TERRK</name>
<gene>
    <name evidence="1" type="ordered locus">Terro_2686</name>
</gene>
<dbReference type="InterPro" id="IPR038056">
    <property type="entry name" value="YjbR-like_sf"/>
</dbReference>
<dbReference type="Proteomes" id="UP000006056">
    <property type="component" value="Chromosome"/>
</dbReference>
<evidence type="ECO:0000313" key="1">
    <source>
        <dbReference type="EMBL" id="AFL88923.1"/>
    </source>
</evidence>
<proteinExistence type="predicted"/>
<dbReference type="RefSeq" id="WP_014786187.1">
    <property type="nucleotide sequence ID" value="NC_018014.1"/>
</dbReference>
<protein>
    <recommendedName>
        <fullName evidence="3">YjbR protein</fullName>
    </recommendedName>
</protein>
<evidence type="ECO:0000313" key="2">
    <source>
        <dbReference type="Proteomes" id="UP000006056"/>
    </source>
</evidence>
<dbReference type="SUPFAM" id="SSF142906">
    <property type="entry name" value="YjbR-like"/>
    <property type="match status" value="1"/>
</dbReference>
<keyword evidence="2" id="KW-1185">Reference proteome</keyword>
<accession>I3ZI55</accession>
<evidence type="ECO:0008006" key="3">
    <source>
        <dbReference type="Google" id="ProtNLM"/>
    </source>
</evidence>
<dbReference type="eggNOG" id="COG3801">
    <property type="taxonomic scope" value="Bacteria"/>
</dbReference>
<dbReference type="Gene3D" id="3.90.1150.30">
    <property type="match status" value="1"/>
</dbReference>
<organism evidence="1 2">
    <name type="scientific">Terriglobus roseus (strain DSM 18391 / NRRL B-41598 / KBS 63)</name>
    <dbReference type="NCBI Taxonomy" id="926566"/>
    <lineage>
        <taxon>Bacteria</taxon>
        <taxon>Pseudomonadati</taxon>
        <taxon>Acidobacteriota</taxon>
        <taxon>Terriglobia</taxon>
        <taxon>Terriglobales</taxon>
        <taxon>Acidobacteriaceae</taxon>
        <taxon>Terriglobus</taxon>
    </lineage>
</organism>
<reference evidence="1 2" key="1">
    <citation type="submission" date="2012-06" db="EMBL/GenBank/DDBJ databases">
        <title>Complete genome of Terriglobus roseus DSM 18391.</title>
        <authorList>
            <consortium name="US DOE Joint Genome Institute (JGI-PGF)"/>
            <person name="Lucas S."/>
            <person name="Copeland A."/>
            <person name="Lapidus A."/>
            <person name="Glavina del Rio T."/>
            <person name="Dalin E."/>
            <person name="Tice H."/>
            <person name="Bruce D."/>
            <person name="Goodwin L."/>
            <person name="Pitluck S."/>
            <person name="Peters L."/>
            <person name="Mikhailova N."/>
            <person name="Munk A.C.C."/>
            <person name="Kyrpides N."/>
            <person name="Mavromatis K."/>
            <person name="Ivanova N."/>
            <person name="Brettin T."/>
            <person name="Detter J.C."/>
            <person name="Han C."/>
            <person name="Larimer F."/>
            <person name="Land M."/>
            <person name="Hauser L."/>
            <person name="Markowitz V."/>
            <person name="Cheng J.-F."/>
            <person name="Hugenholtz P."/>
            <person name="Woyke T."/>
            <person name="Wu D."/>
            <person name="Brambilla E."/>
            <person name="Klenk H.-P."/>
            <person name="Eisen J.A."/>
        </authorList>
    </citation>
    <scope>NUCLEOTIDE SEQUENCE [LARGE SCALE GENOMIC DNA]</scope>
    <source>
        <strain evidence="2">DSM 18391 / NRRL B-41598 / KBS 63</strain>
    </source>
</reference>
<dbReference type="STRING" id="926566.Terro_2686"/>
<dbReference type="AlphaFoldDB" id="I3ZI55"/>
<dbReference type="HOGENOM" id="CLU_138549_4_1_0"/>
<dbReference type="EMBL" id="CP003379">
    <property type="protein sequence ID" value="AFL88923.1"/>
    <property type="molecule type" value="Genomic_DNA"/>
</dbReference>
<dbReference type="OrthoDB" id="277063at2"/>
<dbReference type="KEGG" id="trs:Terro_2686"/>
<dbReference type="InterPro" id="IPR058532">
    <property type="entry name" value="YjbR/MT2646/Rv2570-like"/>
</dbReference>
<sequence>MTNTEAIERFRRIALGLPGAAEGSHAGAADFRVNDRIFVTLAYAARNQGTLKLTLKQQADFLAERSDIFEAVHGGWGRMGMTLIRLDADEDILSGAITTAYRNVVSKAATKRRAAKK</sequence>
<dbReference type="Pfam" id="PF04237">
    <property type="entry name" value="YjbR"/>
    <property type="match status" value="1"/>
</dbReference>